<feature type="signal peptide" evidence="2">
    <location>
        <begin position="1"/>
        <end position="24"/>
    </location>
</feature>
<evidence type="ECO:0000313" key="4">
    <source>
        <dbReference type="EMBL" id="WDE95593.1"/>
    </source>
</evidence>
<dbReference type="Proteomes" id="UP001214250">
    <property type="component" value="Chromosome 1"/>
</dbReference>
<organism evidence="4 5">
    <name type="scientific">Lentisphaera profundi</name>
    <dbReference type="NCBI Taxonomy" id="1658616"/>
    <lineage>
        <taxon>Bacteria</taxon>
        <taxon>Pseudomonadati</taxon>
        <taxon>Lentisphaerota</taxon>
        <taxon>Lentisphaeria</taxon>
        <taxon>Lentisphaerales</taxon>
        <taxon>Lentisphaeraceae</taxon>
        <taxon>Lentisphaera</taxon>
    </lineage>
</organism>
<sequence>MKYTRSLYLALLILTCTLTSSLKATPDFDHKIYKSSKGQSLNYRIHLPESMDSTKQYPLVLFFHGAGERGNDNNKQLIHGTKDILAYSKKSNAPVIIVAPQCPSGAQWVNTPWRKLSHTMPIEPSNSMRLMIELLNKSIKELPVDKTRIYVTGLSMGGYGTWDIIQRHPEIFAAAIPICGGGDTALASKLTATPIWAFHGDKDNVVKTIRSKDMINAITDAGGYPKYTEYKGVKHNSWSKTYANKDVLKWLFNQKKIEVKPLQ</sequence>
<name>A0ABY7VTY9_9BACT</name>
<dbReference type="RefSeq" id="WP_274149268.1">
    <property type="nucleotide sequence ID" value="NZ_CP117811.1"/>
</dbReference>
<evidence type="ECO:0000256" key="1">
    <source>
        <dbReference type="ARBA" id="ARBA00022729"/>
    </source>
</evidence>
<protein>
    <submittedName>
        <fullName evidence="4">Prolyl oligopeptidase family serine peptidase</fullName>
    </submittedName>
</protein>
<dbReference type="Pfam" id="PF02230">
    <property type="entry name" value="Abhydrolase_2"/>
    <property type="match status" value="1"/>
</dbReference>
<evidence type="ECO:0000259" key="3">
    <source>
        <dbReference type="Pfam" id="PF02230"/>
    </source>
</evidence>
<evidence type="ECO:0000313" key="5">
    <source>
        <dbReference type="Proteomes" id="UP001214250"/>
    </source>
</evidence>
<feature type="domain" description="Phospholipase/carboxylesterase/thioesterase" evidence="3">
    <location>
        <begin position="54"/>
        <end position="241"/>
    </location>
</feature>
<dbReference type="InterPro" id="IPR003140">
    <property type="entry name" value="PLipase/COase/thioEstase"/>
</dbReference>
<keyword evidence="1 2" id="KW-0732">Signal</keyword>
<dbReference type="PANTHER" id="PTHR43037:SF1">
    <property type="entry name" value="BLL1128 PROTEIN"/>
    <property type="match status" value="1"/>
</dbReference>
<proteinExistence type="predicted"/>
<evidence type="ECO:0000256" key="2">
    <source>
        <dbReference type="SAM" id="SignalP"/>
    </source>
</evidence>
<gene>
    <name evidence="4" type="ORF">PQO03_07650</name>
</gene>
<accession>A0ABY7VTY9</accession>
<dbReference type="Gene3D" id="3.40.50.1820">
    <property type="entry name" value="alpha/beta hydrolase"/>
    <property type="match status" value="1"/>
</dbReference>
<dbReference type="EMBL" id="CP117811">
    <property type="protein sequence ID" value="WDE95593.1"/>
    <property type="molecule type" value="Genomic_DNA"/>
</dbReference>
<reference evidence="4 5" key="1">
    <citation type="submission" date="2023-02" db="EMBL/GenBank/DDBJ databases">
        <title>Genome sequence of Lentisphaera profundi SAORIC-696.</title>
        <authorList>
            <person name="Kim e."/>
            <person name="Cho J.-C."/>
            <person name="Choi A."/>
            <person name="Kang I."/>
        </authorList>
    </citation>
    <scope>NUCLEOTIDE SEQUENCE [LARGE SCALE GENOMIC DNA]</scope>
    <source>
        <strain evidence="4 5">SAORIC-696</strain>
    </source>
</reference>
<dbReference type="InterPro" id="IPR050955">
    <property type="entry name" value="Plant_Biomass_Hydrol_Est"/>
</dbReference>
<dbReference type="InterPro" id="IPR029058">
    <property type="entry name" value="AB_hydrolase_fold"/>
</dbReference>
<keyword evidence="5" id="KW-1185">Reference proteome</keyword>
<dbReference type="SUPFAM" id="SSF53474">
    <property type="entry name" value="alpha/beta-Hydrolases"/>
    <property type="match status" value="1"/>
</dbReference>
<dbReference type="PANTHER" id="PTHR43037">
    <property type="entry name" value="UNNAMED PRODUCT-RELATED"/>
    <property type="match status" value="1"/>
</dbReference>
<feature type="chain" id="PRO_5045858805" evidence="2">
    <location>
        <begin position="25"/>
        <end position="263"/>
    </location>
</feature>